<dbReference type="OrthoDB" id="4177740at2759"/>
<name>A0A1L9VNR3_ASPGL</name>
<dbReference type="VEuPathDB" id="FungiDB:ASPGLDRAFT_45550"/>
<accession>A0A1L9VNR3</accession>
<organism evidence="1 2">
    <name type="scientific">Aspergillus glaucus CBS 516.65</name>
    <dbReference type="NCBI Taxonomy" id="1160497"/>
    <lineage>
        <taxon>Eukaryota</taxon>
        <taxon>Fungi</taxon>
        <taxon>Dikarya</taxon>
        <taxon>Ascomycota</taxon>
        <taxon>Pezizomycotina</taxon>
        <taxon>Eurotiomycetes</taxon>
        <taxon>Eurotiomycetidae</taxon>
        <taxon>Eurotiales</taxon>
        <taxon>Aspergillaceae</taxon>
        <taxon>Aspergillus</taxon>
        <taxon>Aspergillus subgen. Aspergillus</taxon>
    </lineage>
</organism>
<dbReference type="AlphaFoldDB" id="A0A1L9VNR3"/>
<reference evidence="2" key="1">
    <citation type="journal article" date="2017" name="Genome Biol.">
        <title>Comparative genomics reveals high biological diversity and specific adaptations in the industrially and medically important fungal genus Aspergillus.</title>
        <authorList>
            <person name="de Vries R.P."/>
            <person name="Riley R."/>
            <person name="Wiebenga A."/>
            <person name="Aguilar-Osorio G."/>
            <person name="Amillis S."/>
            <person name="Uchima C.A."/>
            <person name="Anderluh G."/>
            <person name="Asadollahi M."/>
            <person name="Askin M."/>
            <person name="Barry K."/>
            <person name="Battaglia E."/>
            <person name="Bayram O."/>
            <person name="Benocci T."/>
            <person name="Braus-Stromeyer S.A."/>
            <person name="Caldana C."/>
            <person name="Canovas D."/>
            <person name="Cerqueira G.C."/>
            <person name="Chen F."/>
            <person name="Chen W."/>
            <person name="Choi C."/>
            <person name="Clum A."/>
            <person name="Dos Santos R.A."/>
            <person name="Damasio A.R."/>
            <person name="Diallinas G."/>
            <person name="Emri T."/>
            <person name="Fekete E."/>
            <person name="Flipphi M."/>
            <person name="Freyberg S."/>
            <person name="Gallo A."/>
            <person name="Gournas C."/>
            <person name="Habgood R."/>
            <person name="Hainaut M."/>
            <person name="Harispe M.L."/>
            <person name="Henrissat B."/>
            <person name="Hilden K.S."/>
            <person name="Hope R."/>
            <person name="Hossain A."/>
            <person name="Karabika E."/>
            <person name="Karaffa L."/>
            <person name="Karanyi Z."/>
            <person name="Krasevec N."/>
            <person name="Kuo A."/>
            <person name="Kusch H."/>
            <person name="LaButti K."/>
            <person name="Lagendijk E.L."/>
            <person name="Lapidus A."/>
            <person name="Levasseur A."/>
            <person name="Lindquist E."/>
            <person name="Lipzen A."/>
            <person name="Logrieco A.F."/>
            <person name="MacCabe A."/>
            <person name="Maekelae M.R."/>
            <person name="Malavazi I."/>
            <person name="Melin P."/>
            <person name="Meyer V."/>
            <person name="Mielnichuk N."/>
            <person name="Miskei M."/>
            <person name="Molnar A.P."/>
            <person name="Mule G."/>
            <person name="Ngan C.Y."/>
            <person name="Orejas M."/>
            <person name="Orosz E."/>
            <person name="Ouedraogo J.P."/>
            <person name="Overkamp K.M."/>
            <person name="Park H.-S."/>
            <person name="Perrone G."/>
            <person name="Piumi F."/>
            <person name="Punt P.J."/>
            <person name="Ram A.F."/>
            <person name="Ramon A."/>
            <person name="Rauscher S."/>
            <person name="Record E."/>
            <person name="Riano-Pachon D.M."/>
            <person name="Robert V."/>
            <person name="Roehrig J."/>
            <person name="Ruller R."/>
            <person name="Salamov A."/>
            <person name="Salih N.S."/>
            <person name="Samson R.A."/>
            <person name="Sandor E."/>
            <person name="Sanguinetti M."/>
            <person name="Schuetze T."/>
            <person name="Sepcic K."/>
            <person name="Shelest E."/>
            <person name="Sherlock G."/>
            <person name="Sophianopoulou V."/>
            <person name="Squina F.M."/>
            <person name="Sun H."/>
            <person name="Susca A."/>
            <person name="Todd R.B."/>
            <person name="Tsang A."/>
            <person name="Unkles S.E."/>
            <person name="van de Wiele N."/>
            <person name="van Rossen-Uffink D."/>
            <person name="Oliveira J.V."/>
            <person name="Vesth T.C."/>
            <person name="Visser J."/>
            <person name="Yu J.-H."/>
            <person name="Zhou M."/>
            <person name="Andersen M.R."/>
            <person name="Archer D.B."/>
            <person name="Baker S.E."/>
            <person name="Benoit I."/>
            <person name="Brakhage A.A."/>
            <person name="Braus G.H."/>
            <person name="Fischer R."/>
            <person name="Frisvad J.C."/>
            <person name="Goldman G.H."/>
            <person name="Houbraken J."/>
            <person name="Oakley B."/>
            <person name="Pocsi I."/>
            <person name="Scazzocchio C."/>
            <person name="Seiboth B."/>
            <person name="vanKuyk P.A."/>
            <person name="Wortman J."/>
            <person name="Dyer P.S."/>
            <person name="Grigoriev I.V."/>
        </authorList>
    </citation>
    <scope>NUCLEOTIDE SEQUENCE [LARGE SCALE GENOMIC DNA]</scope>
    <source>
        <strain evidence="2">CBS 516.65</strain>
    </source>
</reference>
<dbReference type="RefSeq" id="XP_022402263.1">
    <property type="nucleotide sequence ID" value="XM_022546275.1"/>
</dbReference>
<evidence type="ECO:0000313" key="2">
    <source>
        <dbReference type="Proteomes" id="UP000184300"/>
    </source>
</evidence>
<gene>
    <name evidence="1" type="ORF">ASPGLDRAFT_45550</name>
</gene>
<sequence>MAPLHGRILQAVYDGITINIWKTGIFDFRTPEREQNFQIFLQHLTNEPIGNTKDLPVVESLEHLSRQR</sequence>
<dbReference type="Proteomes" id="UP000184300">
    <property type="component" value="Unassembled WGS sequence"/>
</dbReference>
<dbReference type="GeneID" id="34462536"/>
<keyword evidence="2" id="KW-1185">Reference proteome</keyword>
<evidence type="ECO:0000313" key="1">
    <source>
        <dbReference type="EMBL" id="OJJ85565.1"/>
    </source>
</evidence>
<protein>
    <submittedName>
        <fullName evidence="1">Uncharacterized protein</fullName>
    </submittedName>
</protein>
<proteinExistence type="predicted"/>
<dbReference type="EMBL" id="KV878894">
    <property type="protein sequence ID" value="OJJ85565.1"/>
    <property type="molecule type" value="Genomic_DNA"/>
</dbReference>